<dbReference type="Gene3D" id="2.40.50.140">
    <property type="entry name" value="Nucleic acid-binding proteins"/>
    <property type="match status" value="1"/>
</dbReference>
<dbReference type="GO" id="GO:1990879">
    <property type="term" value="C:CST complex"/>
    <property type="evidence" value="ECO:0007669"/>
    <property type="project" value="InterPro"/>
</dbReference>
<evidence type="ECO:0000313" key="1">
    <source>
        <dbReference type="EMBL" id="ODV67960.1"/>
    </source>
</evidence>
<organism evidence="1 2">
    <name type="scientific">Hyphopichia burtonii NRRL Y-1933</name>
    <dbReference type="NCBI Taxonomy" id="984485"/>
    <lineage>
        <taxon>Eukaryota</taxon>
        <taxon>Fungi</taxon>
        <taxon>Dikarya</taxon>
        <taxon>Ascomycota</taxon>
        <taxon>Saccharomycotina</taxon>
        <taxon>Pichiomycetes</taxon>
        <taxon>Debaryomycetaceae</taxon>
        <taxon>Hyphopichia</taxon>
    </lineage>
</organism>
<dbReference type="AlphaFoldDB" id="A0A1E4RL52"/>
<dbReference type="GO" id="GO:0016233">
    <property type="term" value="P:telomere capping"/>
    <property type="evidence" value="ECO:0007669"/>
    <property type="project" value="InterPro"/>
</dbReference>
<dbReference type="RefSeq" id="XP_020077027.1">
    <property type="nucleotide sequence ID" value="XM_020218509.1"/>
</dbReference>
<evidence type="ECO:0000313" key="2">
    <source>
        <dbReference type="Proteomes" id="UP000095085"/>
    </source>
</evidence>
<dbReference type="OrthoDB" id="4022411at2759"/>
<dbReference type="EMBL" id="KV454540">
    <property type="protein sequence ID" value="ODV67960.1"/>
    <property type="molecule type" value="Genomic_DNA"/>
</dbReference>
<reference evidence="2" key="1">
    <citation type="submission" date="2016-05" db="EMBL/GenBank/DDBJ databases">
        <title>Comparative genomics of biotechnologically important yeasts.</title>
        <authorList>
            <consortium name="DOE Joint Genome Institute"/>
            <person name="Riley R."/>
            <person name="Haridas S."/>
            <person name="Wolfe K.H."/>
            <person name="Lopes M.R."/>
            <person name="Hittinger C.T."/>
            <person name="Goker M."/>
            <person name="Salamov A."/>
            <person name="Wisecaver J."/>
            <person name="Long T.M."/>
            <person name="Aerts A.L."/>
            <person name="Barry K."/>
            <person name="Choi C."/>
            <person name="Clum A."/>
            <person name="Coughlan A.Y."/>
            <person name="Deshpande S."/>
            <person name="Douglass A.P."/>
            <person name="Hanson S.J."/>
            <person name="Klenk H.-P."/>
            <person name="Labutti K."/>
            <person name="Lapidus A."/>
            <person name="Lindquist E."/>
            <person name="Lipzen A."/>
            <person name="Meier-Kolthoff J.P."/>
            <person name="Ohm R.A."/>
            <person name="Otillar R.P."/>
            <person name="Pangilinan J."/>
            <person name="Peng Y."/>
            <person name="Rokas A."/>
            <person name="Rosa C.A."/>
            <person name="Scheuner C."/>
            <person name="Sibirny A.A."/>
            <person name="Slot J.C."/>
            <person name="Stielow J.B."/>
            <person name="Sun H."/>
            <person name="Kurtzman C.P."/>
            <person name="Blackwell M."/>
            <person name="Grigoriev I.V."/>
            <person name="Jeffries T.W."/>
        </authorList>
    </citation>
    <scope>NUCLEOTIDE SEQUENCE [LARGE SCALE GENOMIC DNA]</scope>
    <source>
        <strain evidence="2">NRRL Y-1933</strain>
    </source>
</reference>
<sequence length="133" mass="15047">MTKLIVDPDALKLEFPRASESRSVRVRLLVQVIEYDDANANLVVRKLPNFPSTSISLDDFSLEQESRYVINVFGLLSNINTEITDPGCIISLVGYYNGDKIHPIECYPISANILNSKRHVDHLVEMTKMKPID</sequence>
<dbReference type="InterPro" id="IPR024222">
    <property type="entry name" value="Ten1_fungal"/>
</dbReference>
<dbReference type="GO" id="GO:0043047">
    <property type="term" value="F:single-stranded telomeric DNA binding"/>
    <property type="evidence" value="ECO:0007669"/>
    <property type="project" value="InterPro"/>
</dbReference>
<proteinExistence type="predicted"/>
<dbReference type="InterPro" id="IPR012340">
    <property type="entry name" value="NA-bd_OB-fold"/>
</dbReference>
<dbReference type="GeneID" id="30993059"/>
<keyword evidence="2" id="KW-1185">Reference proteome</keyword>
<name>A0A1E4RL52_9ASCO</name>
<gene>
    <name evidence="1" type="ORF">HYPBUDRAFT_106823</name>
</gene>
<dbReference type="Pfam" id="PF12658">
    <property type="entry name" value="Ten1"/>
    <property type="match status" value="1"/>
</dbReference>
<accession>A0A1E4RL52</accession>
<protein>
    <submittedName>
        <fullName evidence="1">Uncharacterized protein</fullName>
    </submittedName>
</protein>
<dbReference type="Proteomes" id="UP000095085">
    <property type="component" value="Unassembled WGS sequence"/>
</dbReference>